<feature type="region of interest" description="Disordered" evidence="1">
    <location>
        <begin position="100"/>
        <end position="119"/>
    </location>
</feature>
<evidence type="ECO:0000256" key="1">
    <source>
        <dbReference type="SAM" id="MobiDB-lite"/>
    </source>
</evidence>
<sequence length="351" mass="37279">MMTGLHAALAALLDAPFDTLEVETVSDSGGEYVIEQADVIRVDELRRLLAEYPADLPVATDSTTAALIERSSAGTPEAVALRASVSDEVAARVVARAQELEADAPAPAPGPSDRAGLSEGEKSALVRYLDQYDSHDDVNEVELYAVVERILADRLAVAEQARDEAQAEAEWAGRGGPEGSERSEDDLGIAKWLSASEAARKAEHHFPADCLAEAALVVASLDGHLHAAEQEAATLRAQVAAVLGVLSETTCNGCFHDDHPCGSEACAMRDRFRDALGDPGPWVDRLKTEGGVEALEQAADALKPRPGKPCERPENCCGTAAQCDAVVPMARVAGEDWLRERARVLRDGEPT</sequence>
<evidence type="ECO:0000313" key="2">
    <source>
        <dbReference type="EMBL" id="KAB2808331.1"/>
    </source>
</evidence>
<dbReference type="AlphaFoldDB" id="A0A7J5DTD5"/>
<dbReference type="EMBL" id="WBVM01000003">
    <property type="protein sequence ID" value="KAB2808331.1"/>
    <property type="molecule type" value="Genomic_DNA"/>
</dbReference>
<comment type="caution">
    <text evidence="2">The sequence shown here is derived from an EMBL/GenBank/DDBJ whole genome shotgun (WGS) entry which is preliminary data.</text>
</comment>
<accession>A0A7J5DTD5</accession>
<dbReference type="Proteomes" id="UP000449906">
    <property type="component" value="Unassembled WGS sequence"/>
</dbReference>
<gene>
    <name evidence="2" type="ORF">F9L07_22715</name>
</gene>
<evidence type="ECO:0000313" key="3">
    <source>
        <dbReference type="Proteomes" id="UP000449906"/>
    </source>
</evidence>
<name>A0A7J5DTD5_NOCSI</name>
<protein>
    <submittedName>
        <fullName evidence="2">Uncharacterized protein</fullName>
    </submittedName>
</protein>
<feature type="region of interest" description="Disordered" evidence="1">
    <location>
        <begin position="166"/>
        <end position="185"/>
    </location>
</feature>
<organism evidence="2 3">
    <name type="scientific">Nocardioides simplex</name>
    <name type="common">Arthrobacter simplex</name>
    <dbReference type="NCBI Taxonomy" id="2045"/>
    <lineage>
        <taxon>Bacteria</taxon>
        <taxon>Bacillati</taxon>
        <taxon>Actinomycetota</taxon>
        <taxon>Actinomycetes</taxon>
        <taxon>Propionibacteriales</taxon>
        <taxon>Nocardioidaceae</taxon>
        <taxon>Pimelobacter</taxon>
    </lineage>
</organism>
<proteinExistence type="predicted"/>
<reference evidence="2 3" key="1">
    <citation type="submission" date="2019-09" db="EMBL/GenBank/DDBJ databases">
        <title>Pimelobacter sp. isolated from Paulinella.</title>
        <authorList>
            <person name="Jeong S.E."/>
        </authorList>
    </citation>
    <scope>NUCLEOTIDE SEQUENCE [LARGE SCALE GENOMIC DNA]</scope>
    <source>
        <strain evidence="2 3">Pch-N</strain>
    </source>
</reference>